<dbReference type="EMBL" id="QTSX02005015">
    <property type="protein sequence ID" value="KAJ9062279.1"/>
    <property type="molecule type" value="Genomic_DNA"/>
</dbReference>
<protein>
    <submittedName>
        <fullName evidence="1">TIM23 complex component</fullName>
    </submittedName>
</protein>
<evidence type="ECO:0000313" key="2">
    <source>
        <dbReference type="Proteomes" id="UP001165960"/>
    </source>
</evidence>
<name>A0ACC2SJ18_9FUNG</name>
<comment type="caution">
    <text evidence="1">The sequence shown here is derived from an EMBL/GenBank/DDBJ whole genome shotgun (WGS) entry which is preliminary data.</text>
</comment>
<gene>
    <name evidence="1" type="primary">PAM17</name>
    <name evidence="1" type="ORF">DSO57_1012495</name>
</gene>
<dbReference type="Proteomes" id="UP001165960">
    <property type="component" value="Unassembled WGS sequence"/>
</dbReference>
<evidence type="ECO:0000313" key="1">
    <source>
        <dbReference type="EMBL" id="KAJ9062279.1"/>
    </source>
</evidence>
<accession>A0ACC2SJ18</accession>
<keyword evidence="2" id="KW-1185">Reference proteome</keyword>
<organism evidence="1 2">
    <name type="scientific">Entomophthora muscae</name>
    <dbReference type="NCBI Taxonomy" id="34485"/>
    <lineage>
        <taxon>Eukaryota</taxon>
        <taxon>Fungi</taxon>
        <taxon>Fungi incertae sedis</taxon>
        <taxon>Zoopagomycota</taxon>
        <taxon>Entomophthoromycotina</taxon>
        <taxon>Entomophthoromycetes</taxon>
        <taxon>Entomophthorales</taxon>
        <taxon>Entomophthoraceae</taxon>
        <taxon>Entomophthora</taxon>
    </lineage>
</organism>
<reference evidence="1" key="1">
    <citation type="submission" date="2022-04" db="EMBL/GenBank/DDBJ databases">
        <title>Genome of the entomopathogenic fungus Entomophthora muscae.</title>
        <authorList>
            <person name="Elya C."/>
            <person name="Lovett B.R."/>
            <person name="Lee E."/>
            <person name="Macias A.M."/>
            <person name="Hajek A.E."/>
            <person name="De Bivort B.L."/>
            <person name="Kasson M.T."/>
            <person name="De Fine Licht H.H."/>
            <person name="Stajich J.E."/>
        </authorList>
    </citation>
    <scope>NUCLEOTIDE SEQUENCE</scope>
    <source>
        <strain evidence="1">Berkeley</strain>
    </source>
</reference>
<sequence>MSFLKPSVKLLVQNTRASNFNRAFQASSLCTVTLSQLKQHNLSLQSNLYSSIFSKATIKSFSCLTSLRAPNKDEKPIIANESSNEGTTVKKVSPVNMTWDQYFQHKKMRRLRDKILSLPAAFVACSFTGSYLMTNVVLDASESGLIFGLDPFIVFGLTSAASGLVAFLVTPLLGSLIYRLFKPQTYQAMILKDADFYQRIAKYRVNMSVQPRSVSAPPDFYGEKILSRKDYRHWLRRQFDYKRQMAF</sequence>
<proteinExistence type="predicted"/>